<reference evidence="5" key="1">
    <citation type="submission" date="2016-04" db="EMBL/GenBank/DDBJ databases">
        <authorList>
            <person name="Evans L.H."/>
            <person name="Alamgir A."/>
            <person name="Owens N."/>
            <person name="Weber N.D."/>
            <person name="Virtaneva K."/>
            <person name="Barbian K."/>
            <person name="Babar A."/>
            <person name="Rosenke K."/>
        </authorList>
    </citation>
    <scope>NUCLEOTIDE SEQUENCE</scope>
    <source>
        <strain evidence="5">86</strain>
    </source>
</reference>
<protein>
    <recommendedName>
        <fullName evidence="4">Glycosyl hydrolase family 13 catalytic domain-containing protein</fullName>
    </recommendedName>
</protein>
<gene>
    <name evidence="5" type="ORF">KL86CLO1_10901</name>
</gene>
<evidence type="ECO:0000256" key="2">
    <source>
        <dbReference type="ARBA" id="ARBA00022801"/>
    </source>
</evidence>
<dbReference type="CDD" id="cd11338">
    <property type="entry name" value="AmyAc_CMD"/>
    <property type="match status" value="1"/>
</dbReference>
<organism evidence="5">
    <name type="scientific">uncultured Eubacteriales bacterium</name>
    <dbReference type="NCBI Taxonomy" id="172733"/>
    <lineage>
        <taxon>Bacteria</taxon>
        <taxon>Bacillati</taxon>
        <taxon>Bacillota</taxon>
        <taxon>Clostridia</taxon>
        <taxon>Eubacteriales</taxon>
        <taxon>environmental samples</taxon>
    </lineage>
</organism>
<dbReference type="InterPro" id="IPR014756">
    <property type="entry name" value="Ig_E-set"/>
</dbReference>
<dbReference type="InterPro" id="IPR013783">
    <property type="entry name" value="Ig-like_fold"/>
</dbReference>
<dbReference type="PANTHER" id="PTHR10357">
    <property type="entry name" value="ALPHA-AMYLASE FAMILY MEMBER"/>
    <property type="match status" value="1"/>
</dbReference>
<dbReference type="CDD" id="cd02857">
    <property type="entry name" value="E_set_CDase_PDE_N"/>
    <property type="match status" value="1"/>
</dbReference>
<evidence type="ECO:0000256" key="3">
    <source>
        <dbReference type="ARBA" id="ARBA00023295"/>
    </source>
</evidence>
<dbReference type="PANTHER" id="PTHR10357:SF210">
    <property type="entry name" value="MALTODEXTRIN GLUCOSIDASE"/>
    <property type="match status" value="1"/>
</dbReference>
<comment type="similarity">
    <text evidence="1">Belongs to the glycosyl hydrolase 13 family.</text>
</comment>
<dbReference type="InterPro" id="IPR006047">
    <property type="entry name" value="GH13_cat_dom"/>
</dbReference>
<dbReference type="GO" id="GO:0004553">
    <property type="term" value="F:hydrolase activity, hydrolyzing O-glycosyl compounds"/>
    <property type="evidence" value="ECO:0007669"/>
    <property type="project" value="InterPro"/>
</dbReference>
<keyword evidence="2" id="KW-0378">Hydrolase</keyword>
<dbReference type="InterPro" id="IPR013780">
    <property type="entry name" value="Glyco_hydro_b"/>
</dbReference>
<dbReference type="SUPFAM" id="SSF81296">
    <property type="entry name" value="E set domains"/>
    <property type="match status" value="1"/>
</dbReference>
<evidence type="ECO:0000256" key="1">
    <source>
        <dbReference type="ARBA" id="ARBA00008061"/>
    </source>
</evidence>
<dbReference type="EMBL" id="FLUN01000001">
    <property type="protein sequence ID" value="SBV97365.1"/>
    <property type="molecule type" value="Genomic_DNA"/>
</dbReference>
<dbReference type="Gene3D" id="3.90.400.10">
    <property type="entry name" value="Oligo-1,6-glucosidase, Domain 2"/>
    <property type="match status" value="1"/>
</dbReference>
<dbReference type="Pfam" id="PF02903">
    <property type="entry name" value="Alpha-amylase_N"/>
    <property type="match status" value="1"/>
</dbReference>
<sequence length="576" mass="67004">MILCQALTHIPLSQYAFANSETNMTIRLRAAKDNLTRCVLWYGDRVQPSEPIVFTPVEMEKAAFDLEFDYYDATFDTPYTRVCYYFELTDAEESLYLYADLFSKKLPLERSEFYQYPFIRREEISTVPEWLKRAVVYNIFPDSFASGKRTIRGTPSEMEWERGIALKSRLGGTVKGITENLDYIADQGFNCIYINPIFTAGEYHKYDLLDYFHVSSNMGTDEDFRELVDRAHSMGLRVVIDGVFNHCSWQFFAFDDVVKNGESSRYRDWFYGLQFPVVRPDREDEAPAYSSFAYERKMPKLNSSNPEVRAYFMEVCAHWIRDFHVDGWRLDVANEVDRDFWRDFKRTGRALDPESVMIGEIWESSESWLRGDMFDSTMNYDFRKNCRDFFGTEQINAEEFNARVTQMNFRYPTGIVQGQLNLLDSHDVNRFFTYCRGDYRRLRLAEVFLFTAPGAPCVFYGDELGMPGDREFSLRGPMPWNDPPSDERELFKALIALRKRNDALICGKFKVLAMDDKGLYVFARELNEKMVIVALNAREGTAELGEYAPKGESALSYMLDGEILGAFGYAVWEQAV</sequence>
<evidence type="ECO:0000259" key="4">
    <source>
        <dbReference type="SMART" id="SM00642"/>
    </source>
</evidence>
<dbReference type="InterPro" id="IPR017853">
    <property type="entry name" value="GH"/>
</dbReference>
<evidence type="ECO:0000313" key="5">
    <source>
        <dbReference type="EMBL" id="SBV97365.1"/>
    </source>
</evidence>
<dbReference type="Gene3D" id="2.60.40.10">
    <property type="entry name" value="Immunoglobulins"/>
    <property type="match status" value="1"/>
</dbReference>
<dbReference type="InterPro" id="IPR045857">
    <property type="entry name" value="O16G_dom_2"/>
</dbReference>
<name>A0A212JDL4_9FIRM</name>
<dbReference type="SMART" id="SM00642">
    <property type="entry name" value="Aamy"/>
    <property type="match status" value="1"/>
</dbReference>
<proteinExistence type="inferred from homology"/>
<keyword evidence="3" id="KW-0326">Glycosidase</keyword>
<dbReference type="Gene3D" id="3.20.20.80">
    <property type="entry name" value="Glycosidases"/>
    <property type="match status" value="1"/>
</dbReference>
<feature type="domain" description="Glycosyl hydrolase family 13 catalytic" evidence="4">
    <location>
        <begin position="138"/>
        <end position="498"/>
    </location>
</feature>
<dbReference type="AlphaFoldDB" id="A0A212JDL4"/>
<dbReference type="GO" id="GO:0005975">
    <property type="term" value="P:carbohydrate metabolic process"/>
    <property type="evidence" value="ECO:0007669"/>
    <property type="project" value="InterPro"/>
</dbReference>
<dbReference type="Gene3D" id="2.60.40.1180">
    <property type="entry name" value="Golgi alpha-mannosidase II"/>
    <property type="match status" value="1"/>
</dbReference>
<dbReference type="Pfam" id="PF00128">
    <property type="entry name" value="Alpha-amylase"/>
    <property type="match status" value="1"/>
</dbReference>
<dbReference type="InterPro" id="IPR004185">
    <property type="entry name" value="Glyco_hydro_13_lg-like_dom"/>
</dbReference>
<accession>A0A212JDL4</accession>
<dbReference type="SUPFAM" id="SSF51445">
    <property type="entry name" value="(Trans)glycosidases"/>
    <property type="match status" value="1"/>
</dbReference>